<sequence length="100" mass="10500">MTVIYAVRVQFTDEAVRDSYLEWVTDGHAAAVVAAGARSAEVLSLADGGLEMRYTFTDRAALAAYESGPAVALRAEAAELFPAGSLTATRSTGEIVARFG</sequence>
<dbReference type="EMBL" id="FOGI01000002">
    <property type="protein sequence ID" value="SER22105.1"/>
    <property type="molecule type" value="Genomic_DNA"/>
</dbReference>
<proteinExistence type="predicted"/>
<dbReference type="RefSeq" id="WP_092775076.1">
    <property type="nucleotide sequence ID" value="NZ_FOGI01000002.1"/>
</dbReference>
<evidence type="ECO:0008006" key="3">
    <source>
        <dbReference type="Google" id="ProtNLM"/>
    </source>
</evidence>
<organism evidence="1 2">
    <name type="scientific">Actinokineospora terrae</name>
    <dbReference type="NCBI Taxonomy" id="155974"/>
    <lineage>
        <taxon>Bacteria</taxon>
        <taxon>Bacillati</taxon>
        <taxon>Actinomycetota</taxon>
        <taxon>Actinomycetes</taxon>
        <taxon>Pseudonocardiales</taxon>
        <taxon>Pseudonocardiaceae</taxon>
        <taxon>Actinokineospora</taxon>
    </lineage>
</organism>
<reference evidence="2" key="1">
    <citation type="submission" date="2016-10" db="EMBL/GenBank/DDBJ databases">
        <authorList>
            <person name="Varghese N."/>
            <person name="Submissions S."/>
        </authorList>
    </citation>
    <scope>NUCLEOTIDE SEQUENCE [LARGE SCALE GENOMIC DNA]</scope>
    <source>
        <strain evidence="2">DSM 44260</strain>
    </source>
</reference>
<keyword evidence="2" id="KW-1185">Reference proteome</keyword>
<gene>
    <name evidence="1" type="ORF">SAMN04487818_102121</name>
</gene>
<dbReference type="Proteomes" id="UP000199051">
    <property type="component" value="Unassembled WGS sequence"/>
</dbReference>
<evidence type="ECO:0000313" key="1">
    <source>
        <dbReference type="EMBL" id="SER22105.1"/>
    </source>
</evidence>
<accession>A0A1H9MF90</accession>
<dbReference type="AlphaFoldDB" id="A0A1H9MF90"/>
<protein>
    <recommendedName>
        <fullName evidence="3">DUF4286 domain-containing protein</fullName>
    </recommendedName>
</protein>
<dbReference type="STRING" id="155974.SAMN04487818_102121"/>
<name>A0A1H9MF90_9PSEU</name>
<evidence type="ECO:0000313" key="2">
    <source>
        <dbReference type="Proteomes" id="UP000199051"/>
    </source>
</evidence>